<protein>
    <recommendedName>
        <fullName evidence="6">NACHT domain-containing protein</fullName>
    </recommendedName>
</protein>
<dbReference type="Pfam" id="PF24883">
    <property type="entry name" value="NPHP3_N"/>
    <property type="match status" value="1"/>
</dbReference>
<dbReference type="InterPro" id="IPR056884">
    <property type="entry name" value="NPHP3-like_N"/>
</dbReference>
<dbReference type="Pfam" id="PF24809">
    <property type="entry name" value="DUF7708"/>
    <property type="match status" value="1"/>
</dbReference>
<feature type="domain" description="DUF7708" evidence="2">
    <location>
        <begin position="70"/>
        <end position="200"/>
    </location>
</feature>
<dbReference type="AlphaFoldDB" id="A0A8H3VZQ4"/>
<evidence type="ECO:0000256" key="1">
    <source>
        <dbReference type="ARBA" id="ARBA00022737"/>
    </source>
</evidence>
<dbReference type="Proteomes" id="UP000434172">
    <property type="component" value="Unassembled WGS sequence"/>
</dbReference>
<reference evidence="4 5" key="1">
    <citation type="submission" date="2019-12" db="EMBL/GenBank/DDBJ databases">
        <title>A genome sequence resource for the geographically widespread anthracnose pathogen Colletotrichum asianum.</title>
        <authorList>
            <person name="Meng Y."/>
        </authorList>
    </citation>
    <scope>NUCLEOTIDE SEQUENCE [LARGE SCALE GENOMIC DNA]</scope>
    <source>
        <strain evidence="4 5">ICMP 18580</strain>
    </source>
</reference>
<evidence type="ECO:0000259" key="2">
    <source>
        <dbReference type="Pfam" id="PF24809"/>
    </source>
</evidence>
<evidence type="ECO:0000313" key="4">
    <source>
        <dbReference type="EMBL" id="KAF0315662.1"/>
    </source>
</evidence>
<dbReference type="InterPro" id="IPR027417">
    <property type="entry name" value="P-loop_NTPase"/>
</dbReference>
<evidence type="ECO:0000259" key="3">
    <source>
        <dbReference type="Pfam" id="PF24883"/>
    </source>
</evidence>
<dbReference type="PANTHER" id="PTHR10039">
    <property type="entry name" value="AMELOGENIN"/>
    <property type="match status" value="1"/>
</dbReference>
<proteinExistence type="predicted"/>
<comment type="caution">
    <text evidence="4">The sequence shown here is derived from an EMBL/GenBank/DDBJ whole genome shotgun (WGS) entry which is preliminary data.</text>
</comment>
<evidence type="ECO:0000313" key="5">
    <source>
        <dbReference type="Proteomes" id="UP000434172"/>
    </source>
</evidence>
<keyword evidence="1" id="KW-0677">Repeat</keyword>
<dbReference type="InterPro" id="IPR056125">
    <property type="entry name" value="DUF7708"/>
</dbReference>
<name>A0A8H3VZQ4_9PEZI</name>
<sequence>MPLKPAASAAARRTIKDAFDQLEQTILPEDSHDFSTTTLDHVRKSALAIEDQLAARKSLRNMRRLVPLFNGLEHYGRVVEILCNGTPYLSWVWAPISLVLRIASEYIEAFEKIIKGYSRIAESLGRFRVLSEALIGKPDFQQTLAVFYADILQFHKHAYSFVRRKSWRLMFLTSWGRFERRFENILDDMKRHEELVDLQAGAHGIMEIRQTREDIKSWREESLAQVQKWNDKQANKQYESIMTWLKSEESDQLAILDTISAEGAKFAGTCSWALKNGRIKSWLQKTPESPVLWLQGTPGSGKSVLASQIVRFMRSANMFLVHHFCTHRYASSTTYEQILRSILLQLLRKDDELIAHVYGDCVLGKKPPTVQALERLIYALFNIASRQPRETEYIWIIIDGLNECEPRRQASVVSLINQITRKTIGIGDTICKVLISSRNSSHIANRLGTQHVMSLTEEKSSVKLAIRQYVSQRLRSMHEKLRQLELSRKDIDSIESVITNKADGMFLYARLVLDYLSKNIFFSGKEMKASIDDLPEELSEFYRKILLQILVQLDPRSADRIRCIFGWIAFAKRPLKRMEFLSALTFSPGSPNVTNLVPRYVLDICGALVEERPDTTLTFIHISVKEYVQA</sequence>
<keyword evidence="5" id="KW-1185">Reference proteome</keyword>
<dbReference type="OrthoDB" id="4833279at2759"/>
<dbReference type="SUPFAM" id="SSF52540">
    <property type="entry name" value="P-loop containing nucleoside triphosphate hydrolases"/>
    <property type="match status" value="1"/>
</dbReference>
<accession>A0A8H3VZQ4</accession>
<organism evidence="4 5">
    <name type="scientific">Colletotrichum asianum</name>
    <dbReference type="NCBI Taxonomy" id="702518"/>
    <lineage>
        <taxon>Eukaryota</taxon>
        <taxon>Fungi</taxon>
        <taxon>Dikarya</taxon>
        <taxon>Ascomycota</taxon>
        <taxon>Pezizomycotina</taxon>
        <taxon>Sordariomycetes</taxon>
        <taxon>Hypocreomycetidae</taxon>
        <taxon>Glomerellales</taxon>
        <taxon>Glomerellaceae</taxon>
        <taxon>Colletotrichum</taxon>
        <taxon>Colletotrichum gloeosporioides species complex</taxon>
    </lineage>
</organism>
<gene>
    <name evidence="4" type="ORF">GQ607_017099</name>
</gene>
<dbReference type="EMBL" id="WOWK01000191">
    <property type="protein sequence ID" value="KAF0315662.1"/>
    <property type="molecule type" value="Genomic_DNA"/>
</dbReference>
<dbReference type="Gene3D" id="3.40.50.300">
    <property type="entry name" value="P-loop containing nucleotide triphosphate hydrolases"/>
    <property type="match status" value="1"/>
</dbReference>
<dbReference type="PANTHER" id="PTHR10039:SF14">
    <property type="entry name" value="NACHT DOMAIN-CONTAINING PROTEIN"/>
    <property type="match status" value="1"/>
</dbReference>
<feature type="domain" description="Nephrocystin 3-like N-terminal" evidence="3">
    <location>
        <begin position="268"/>
        <end position="438"/>
    </location>
</feature>
<evidence type="ECO:0008006" key="6">
    <source>
        <dbReference type="Google" id="ProtNLM"/>
    </source>
</evidence>